<feature type="transmembrane region" description="Helical" evidence="1">
    <location>
        <begin position="64"/>
        <end position="83"/>
    </location>
</feature>
<organism evidence="2 3">
    <name type="scientific">Roseibium algae</name>
    <dbReference type="NCBI Taxonomy" id="3123038"/>
    <lineage>
        <taxon>Bacteria</taxon>
        <taxon>Pseudomonadati</taxon>
        <taxon>Pseudomonadota</taxon>
        <taxon>Alphaproteobacteria</taxon>
        <taxon>Hyphomicrobiales</taxon>
        <taxon>Stappiaceae</taxon>
        <taxon>Roseibium</taxon>
    </lineage>
</organism>
<proteinExistence type="predicted"/>
<keyword evidence="1" id="KW-0472">Membrane</keyword>
<name>A0ABU8TPF1_9HYPH</name>
<dbReference type="EMBL" id="JBAKIA010000015">
    <property type="protein sequence ID" value="MEJ8476048.1"/>
    <property type="molecule type" value="Genomic_DNA"/>
</dbReference>
<accession>A0ABU8TPF1</accession>
<feature type="transmembrane region" description="Helical" evidence="1">
    <location>
        <begin position="7"/>
        <end position="26"/>
    </location>
</feature>
<reference evidence="2 3" key="1">
    <citation type="submission" date="2024-02" db="EMBL/GenBank/DDBJ databases">
        <title>Roseibium algae sp. nov., isolated from marine alga (Grateloupia sp.), showing potential in myo-inositol conversion.</title>
        <authorList>
            <person name="Wang Y."/>
        </authorList>
    </citation>
    <scope>NUCLEOTIDE SEQUENCE [LARGE SCALE GENOMIC DNA]</scope>
    <source>
        <strain evidence="2 3">H3510</strain>
    </source>
</reference>
<comment type="caution">
    <text evidence="2">The sequence shown here is derived from an EMBL/GenBank/DDBJ whole genome shotgun (WGS) entry which is preliminary data.</text>
</comment>
<evidence type="ECO:0000256" key="1">
    <source>
        <dbReference type="SAM" id="Phobius"/>
    </source>
</evidence>
<keyword evidence="1" id="KW-1133">Transmembrane helix</keyword>
<evidence type="ECO:0000313" key="2">
    <source>
        <dbReference type="EMBL" id="MEJ8476048.1"/>
    </source>
</evidence>
<dbReference type="Proteomes" id="UP001385499">
    <property type="component" value="Unassembled WGS sequence"/>
</dbReference>
<keyword evidence="1" id="KW-0812">Transmembrane</keyword>
<keyword evidence="3" id="KW-1185">Reference proteome</keyword>
<sequence>MKLSGRYFYIYAFTAFIFGFAFMVGLNTSAATRGMKALSEDASELVEMTNRAARAADFGDVSEVILTLHAASLFMPSALFASVRKELRKVSRGMR</sequence>
<evidence type="ECO:0000313" key="3">
    <source>
        <dbReference type="Proteomes" id="UP001385499"/>
    </source>
</evidence>
<gene>
    <name evidence="2" type="ORF">V6575_18300</name>
</gene>
<protein>
    <submittedName>
        <fullName evidence="2">Uncharacterized protein</fullName>
    </submittedName>
</protein>